<dbReference type="InterPro" id="IPR043502">
    <property type="entry name" value="DNA/RNA_pol_sf"/>
</dbReference>
<dbReference type="EMBL" id="BAAAOP010000001">
    <property type="protein sequence ID" value="GAA2185237.1"/>
    <property type="molecule type" value="Genomic_DNA"/>
</dbReference>
<evidence type="ECO:0000313" key="4">
    <source>
        <dbReference type="EMBL" id="GAA2185237.1"/>
    </source>
</evidence>
<comment type="caution">
    <text evidence="4">The sequence shown here is derived from an EMBL/GenBank/DDBJ whole genome shotgun (WGS) entry which is preliminary data.</text>
</comment>
<comment type="function">
    <text evidence="2">Poorly processive, error-prone DNA polymerase involved in untargeted mutagenesis. Copies undamaged DNA at stalled replication forks, which arise in vivo from mismatched or misaligned primer ends. These misaligned primers can be extended by PolIV. Exhibits no 3'-5' exonuclease (proofreading) activity. May be involved in translesional synthesis, in conjunction with the beta clamp from PolIII.</text>
</comment>
<name>A0ABN3B251_9MICO</name>
<sequence>MPAPISIALIDAESFYASCEAAFDPKLRGRPIVVLSNNDGCVVAANSIAKQIDPGIMFKPYFQIKAWAQTMGVAVRSSNYELYGAVSNRIANPRMLQ</sequence>
<dbReference type="SUPFAM" id="SSF56672">
    <property type="entry name" value="DNA/RNA polymerases"/>
    <property type="match status" value="1"/>
</dbReference>
<evidence type="ECO:0000259" key="3">
    <source>
        <dbReference type="PROSITE" id="PS50173"/>
    </source>
</evidence>
<dbReference type="Pfam" id="PF00817">
    <property type="entry name" value="IMS"/>
    <property type="match status" value="1"/>
</dbReference>
<comment type="similarity">
    <text evidence="1">Belongs to the DNA polymerase type-Y family.</text>
</comment>
<dbReference type="InterPro" id="IPR043128">
    <property type="entry name" value="Rev_trsase/Diguanyl_cyclase"/>
</dbReference>
<gene>
    <name evidence="4" type="ORF">GCM10009786_00780</name>
</gene>
<dbReference type="Gene3D" id="3.40.1170.60">
    <property type="match status" value="1"/>
</dbReference>
<protein>
    <recommendedName>
        <fullName evidence="3">UmuC domain-containing protein</fullName>
    </recommendedName>
</protein>
<keyword evidence="5" id="KW-1185">Reference proteome</keyword>
<dbReference type="Proteomes" id="UP001501084">
    <property type="component" value="Unassembled WGS sequence"/>
</dbReference>
<evidence type="ECO:0000313" key="5">
    <source>
        <dbReference type="Proteomes" id="UP001501084"/>
    </source>
</evidence>
<proteinExistence type="inferred from homology"/>
<evidence type="ECO:0000256" key="1">
    <source>
        <dbReference type="ARBA" id="ARBA00010945"/>
    </source>
</evidence>
<reference evidence="4 5" key="1">
    <citation type="journal article" date="2019" name="Int. J. Syst. Evol. Microbiol.">
        <title>The Global Catalogue of Microorganisms (GCM) 10K type strain sequencing project: providing services to taxonomists for standard genome sequencing and annotation.</title>
        <authorList>
            <consortium name="The Broad Institute Genomics Platform"/>
            <consortium name="The Broad Institute Genome Sequencing Center for Infectious Disease"/>
            <person name="Wu L."/>
            <person name="Ma J."/>
        </authorList>
    </citation>
    <scope>NUCLEOTIDE SEQUENCE [LARGE SCALE GENOMIC DNA]</scope>
    <source>
        <strain evidence="4 5">JCM 14919</strain>
    </source>
</reference>
<accession>A0ABN3B251</accession>
<dbReference type="PROSITE" id="PS50173">
    <property type="entry name" value="UMUC"/>
    <property type="match status" value="1"/>
</dbReference>
<organism evidence="4 5">
    <name type="scientific">Leucobacter alluvii</name>
    <dbReference type="NCBI Taxonomy" id="340321"/>
    <lineage>
        <taxon>Bacteria</taxon>
        <taxon>Bacillati</taxon>
        <taxon>Actinomycetota</taxon>
        <taxon>Actinomycetes</taxon>
        <taxon>Micrococcales</taxon>
        <taxon>Microbacteriaceae</taxon>
        <taxon>Leucobacter</taxon>
    </lineage>
</organism>
<evidence type="ECO:0000256" key="2">
    <source>
        <dbReference type="ARBA" id="ARBA00025589"/>
    </source>
</evidence>
<dbReference type="RefSeq" id="WP_346056933.1">
    <property type="nucleotide sequence ID" value="NZ_BAAAOP010000001.1"/>
</dbReference>
<dbReference type="InterPro" id="IPR001126">
    <property type="entry name" value="UmuC"/>
</dbReference>
<dbReference type="Gene3D" id="3.30.70.270">
    <property type="match status" value="1"/>
</dbReference>
<feature type="domain" description="UmuC" evidence="3">
    <location>
        <begin position="7"/>
        <end position="90"/>
    </location>
</feature>